<dbReference type="EMBL" id="JASPKZ010002301">
    <property type="protein sequence ID" value="KAJ9595946.1"/>
    <property type="molecule type" value="Genomic_DNA"/>
</dbReference>
<reference evidence="2" key="1">
    <citation type="journal article" date="2023" name="IScience">
        <title>Live-bearing cockroach genome reveals convergent evolutionary mechanisms linked to viviparity in insects and beyond.</title>
        <authorList>
            <person name="Fouks B."/>
            <person name="Harrison M.C."/>
            <person name="Mikhailova A.A."/>
            <person name="Marchal E."/>
            <person name="English S."/>
            <person name="Carruthers M."/>
            <person name="Jennings E.C."/>
            <person name="Chiamaka E.L."/>
            <person name="Frigard R.A."/>
            <person name="Pippel M."/>
            <person name="Attardo G.M."/>
            <person name="Benoit J.B."/>
            <person name="Bornberg-Bauer E."/>
            <person name="Tobe S.S."/>
        </authorList>
    </citation>
    <scope>NUCLEOTIDE SEQUENCE</scope>
    <source>
        <strain evidence="2">Stay&amp;Tobe</strain>
    </source>
</reference>
<dbReference type="Proteomes" id="UP001233999">
    <property type="component" value="Unassembled WGS sequence"/>
</dbReference>
<evidence type="ECO:0000313" key="2">
    <source>
        <dbReference type="EMBL" id="KAJ9595946.1"/>
    </source>
</evidence>
<proteinExistence type="predicted"/>
<sequence>MEVAMLQEELQNEVFDNKRQFCEDVREFVDEFGLTAMMSQIEKDKANAEMKRKYEQLKVELQELDLQLAALSSQHEAAKLREASVVEERDRLMHQMQEINGRLEKMQEMIHNTELLEAECESVQRELAQGEIQLYATIIDYYVFIINLTFLN</sequence>
<keyword evidence="1" id="KW-0175">Coiled coil</keyword>
<evidence type="ECO:0000256" key="1">
    <source>
        <dbReference type="SAM" id="Coils"/>
    </source>
</evidence>
<comment type="caution">
    <text evidence="2">The sequence shown here is derived from an EMBL/GenBank/DDBJ whole genome shotgun (WGS) entry which is preliminary data.</text>
</comment>
<protein>
    <submittedName>
        <fullName evidence="2">Uncharacterized protein</fullName>
    </submittedName>
</protein>
<feature type="coiled-coil region" evidence="1">
    <location>
        <begin position="43"/>
        <end position="133"/>
    </location>
</feature>
<gene>
    <name evidence="2" type="ORF">L9F63_012839</name>
</gene>
<evidence type="ECO:0000313" key="3">
    <source>
        <dbReference type="Proteomes" id="UP001233999"/>
    </source>
</evidence>
<accession>A0AAD8EMU2</accession>
<reference evidence="2" key="2">
    <citation type="submission" date="2023-05" db="EMBL/GenBank/DDBJ databases">
        <authorList>
            <person name="Fouks B."/>
        </authorList>
    </citation>
    <scope>NUCLEOTIDE SEQUENCE</scope>
    <source>
        <strain evidence="2">Stay&amp;Tobe</strain>
        <tissue evidence="2">Testes</tissue>
    </source>
</reference>
<dbReference type="AlphaFoldDB" id="A0AAD8EMU2"/>
<name>A0AAD8EMU2_DIPPU</name>
<keyword evidence="3" id="KW-1185">Reference proteome</keyword>
<organism evidence="2 3">
    <name type="scientific">Diploptera punctata</name>
    <name type="common">Pacific beetle cockroach</name>
    <dbReference type="NCBI Taxonomy" id="6984"/>
    <lineage>
        <taxon>Eukaryota</taxon>
        <taxon>Metazoa</taxon>
        <taxon>Ecdysozoa</taxon>
        <taxon>Arthropoda</taxon>
        <taxon>Hexapoda</taxon>
        <taxon>Insecta</taxon>
        <taxon>Pterygota</taxon>
        <taxon>Neoptera</taxon>
        <taxon>Polyneoptera</taxon>
        <taxon>Dictyoptera</taxon>
        <taxon>Blattodea</taxon>
        <taxon>Blaberoidea</taxon>
        <taxon>Blaberidae</taxon>
        <taxon>Diplopterinae</taxon>
        <taxon>Diploptera</taxon>
    </lineage>
</organism>